<sequence length="95" mass="10902">MQEKADKKEKLKEPLKVVDIILFTIANLETKAWAYLGLVSHPETGEKLMDKKQAKLAIDSLDALYQLVKEEISEDERKNIELMLANLRLNYVKTG</sequence>
<evidence type="ECO:0000313" key="1">
    <source>
        <dbReference type="EMBL" id="HHF53280.1"/>
    </source>
</evidence>
<reference evidence="1" key="1">
    <citation type="journal article" date="2020" name="mSystems">
        <title>Genome- and Community-Level Interaction Insights into Carbon Utilization and Element Cycling Functions of Hydrothermarchaeota in Hydrothermal Sediment.</title>
        <authorList>
            <person name="Zhou Z."/>
            <person name="Liu Y."/>
            <person name="Xu W."/>
            <person name="Pan J."/>
            <person name="Luo Z.H."/>
            <person name="Li M."/>
        </authorList>
    </citation>
    <scope>NUCLEOTIDE SEQUENCE [LARGE SCALE GENOMIC DNA]</scope>
    <source>
        <strain evidence="1">HyVt-96</strain>
    </source>
</reference>
<proteinExistence type="predicted"/>
<accession>A0A7V5LTG4</accession>
<dbReference type="EMBL" id="DRTX01000148">
    <property type="protein sequence ID" value="HHF53280.1"/>
    <property type="molecule type" value="Genomic_DNA"/>
</dbReference>
<comment type="caution">
    <text evidence="1">The sequence shown here is derived from an EMBL/GenBank/DDBJ whole genome shotgun (WGS) entry which is preliminary data.</text>
</comment>
<dbReference type="Proteomes" id="UP000886050">
    <property type="component" value="Unassembled WGS sequence"/>
</dbReference>
<name>A0A7V5LTG4_UNCW3</name>
<dbReference type="Pfam" id="PF08899">
    <property type="entry name" value="DUF1844"/>
    <property type="match status" value="1"/>
</dbReference>
<protein>
    <submittedName>
        <fullName evidence="1">DUF1844 domain-containing protein</fullName>
    </submittedName>
</protein>
<dbReference type="InterPro" id="IPR014995">
    <property type="entry name" value="DUF1844"/>
</dbReference>
<organism evidence="1">
    <name type="scientific">candidate division WOR-3 bacterium</name>
    <dbReference type="NCBI Taxonomy" id="2052148"/>
    <lineage>
        <taxon>Bacteria</taxon>
        <taxon>Bacteria division WOR-3</taxon>
    </lineage>
</organism>
<dbReference type="AlphaFoldDB" id="A0A7V5LTG4"/>
<gene>
    <name evidence="1" type="ORF">ENL43_02820</name>
</gene>